<protein>
    <recommendedName>
        <fullName evidence="5">DUF35 domain-containing protein</fullName>
    </recommendedName>
</protein>
<dbReference type="Proteomes" id="UP000431401">
    <property type="component" value="Unassembled WGS sequence"/>
</dbReference>
<proteinExistence type="predicted"/>
<dbReference type="Pfam" id="PF12172">
    <property type="entry name" value="zf-ChsH2"/>
    <property type="match status" value="1"/>
</dbReference>
<accession>A0A7K0E1B7</accession>
<keyword evidence="4" id="KW-1185">Reference proteome</keyword>
<dbReference type="PANTHER" id="PTHR34075:SF5">
    <property type="entry name" value="BLR3430 PROTEIN"/>
    <property type="match status" value="1"/>
</dbReference>
<dbReference type="Pfam" id="PF01796">
    <property type="entry name" value="OB_ChsH2_C"/>
    <property type="match status" value="1"/>
</dbReference>
<dbReference type="InterPro" id="IPR052513">
    <property type="entry name" value="Thioester_dehydratase-like"/>
</dbReference>
<comment type="caution">
    <text evidence="3">The sequence shown here is derived from an EMBL/GenBank/DDBJ whole genome shotgun (WGS) entry which is preliminary data.</text>
</comment>
<dbReference type="AlphaFoldDB" id="A0A7K0E1B7"/>
<organism evidence="3 4">
    <name type="scientific">Nocardia aurantia</name>
    <dbReference type="NCBI Taxonomy" id="2585199"/>
    <lineage>
        <taxon>Bacteria</taxon>
        <taxon>Bacillati</taxon>
        <taxon>Actinomycetota</taxon>
        <taxon>Actinomycetes</taxon>
        <taxon>Mycobacteriales</taxon>
        <taxon>Nocardiaceae</taxon>
        <taxon>Nocardia</taxon>
    </lineage>
</organism>
<dbReference type="EMBL" id="WEGI01000024">
    <property type="protein sequence ID" value="MQY31859.1"/>
    <property type="molecule type" value="Genomic_DNA"/>
</dbReference>
<feature type="domain" description="ChsH2 rubredoxin-like zinc ribbon" evidence="2">
    <location>
        <begin position="17"/>
        <end position="52"/>
    </location>
</feature>
<dbReference type="InterPro" id="IPR022002">
    <property type="entry name" value="ChsH2_Znr"/>
</dbReference>
<dbReference type="SUPFAM" id="SSF50249">
    <property type="entry name" value="Nucleic acid-binding proteins"/>
    <property type="match status" value="1"/>
</dbReference>
<feature type="domain" description="ChsH2 C-terminal OB-fold" evidence="1">
    <location>
        <begin position="54"/>
        <end position="115"/>
    </location>
</feature>
<evidence type="ECO:0000313" key="3">
    <source>
        <dbReference type="EMBL" id="MQY31859.1"/>
    </source>
</evidence>
<evidence type="ECO:0000313" key="4">
    <source>
        <dbReference type="Proteomes" id="UP000431401"/>
    </source>
</evidence>
<dbReference type="InterPro" id="IPR012340">
    <property type="entry name" value="NA-bd_OB-fold"/>
</dbReference>
<gene>
    <name evidence="3" type="ORF">NRB56_74700</name>
</gene>
<dbReference type="Gene3D" id="6.10.30.10">
    <property type="match status" value="1"/>
</dbReference>
<evidence type="ECO:0000259" key="1">
    <source>
        <dbReference type="Pfam" id="PF01796"/>
    </source>
</evidence>
<dbReference type="PANTHER" id="PTHR34075">
    <property type="entry name" value="BLR3430 PROTEIN"/>
    <property type="match status" value="1"/>
</dbReference>
<dbReference type="OrthoDB" id="4542282at2"/>
<sequence>MDPCDSVRTGVAGGIRALCAEDTLMILRCDGCGRVFAPLTAWCSKCASSVLEQVPSGGVGSILSWRVVGRAGYCGDDDPEPLTIAIVELDEGPWVYAAIEGGVPLLPVGPVRVRFTPRRREDHFPVFAVTGDRWASCSA</sequence>
<evidence type="ECO:0000259" key="2">
    <source>
        <dbReference type="Pfam" id="PF12172"/>
    </source>
</evidence>
<name>A0A7K0E1B7_9NOCA</name>
<reference evidence="3 4" key="1">
    <citation type="submission" date="2019-10" db="EMBL/GenBank/DDBJ databases">
        <title>Nocardia macrotermitis sp. nov. and Nocardia aurantia sp. nov., isolated from the gut of fungus growing-termite Macrotermes natalensis.</title>
        <authorList>
            <person name="Benndorf R."/>
            <person name="Schwitalla J."/>
            <person name="Martin K."/>
            <person name="De Beer W."/>
            <person name="Kaster A.-K."/>
            <person name="Vollmers J."/>
            <person name="Poulsen M."/>
            <person name="Beemelmanns C."/>
        </authorList>
    </citation>
    <scope>NUCLEOTIDE SEQUENCE [LARGE SCALE GENOMIC DNA]</scope>
    <source>
        <strain evidence="3 4">RB56</strain>
    </source>
</reference>
<evidence type="ECO:0008006" key="5">
    <source>
        <dbReference type="Google" id="ProtNLM"/>
    </source>
</evidence>
<dbReference type="InterPro" id="IPR002878">
    <property type="entry name" value="ChsH2_C"/>
</dbReference>